<dbReference type="Gramene" id="EFJ36984">
    <property type="protein sequence ID" value="EFJ36984"/>
    <property type="gene ID" value="SELMODRAFT_77156"/>
</dbReference>
<comment type="similarity">
    <text evidence="2 8">Belongs to the glycosyltransferase 92 family.</text>
</comment>
<proteinExistence type="inferred from homology"/>
<dbReference type="InParanoid" id="D8QSQ7"/>
<dbReference type="GO" id="GO:0016020">
    <property type="term" value="C:membrane"/>
    <property type="evidence" value="ECO:0007669"/>
    <property type="project" value="UniProtKB-SubCell"/>
</dbReference>
<dbReference type="Proteomes" id="UP000001514">
    <property type="component" value="Unassembled WGS sequence"/>
</dbReference>
<dbReference type="PANTHER" id="PTHR21461">
    <property type="entry name" value="GLYCOSYLTRANSFERASE FAMILY 92 PROTEIN"/>
    <property type="match status" value="1"/>
</dbReference>
<gene>
    <name evidence="9" type="ORF">SELMODRAFT_77156</name>
</gene>
<dbReference type="OMA" id="KYNARKD"/>
<dbReference type="FunCoup" id="D8QSQ7">
    <property type="interactions" value="97"/>
</dbReference>
<evidence type="ECO:0000256" key="1">
    <source>
        <dbReference type="ARBA" id="ARBA00004167"/>
    </source>
</evidence>
<evidence type="ECO:0000256" key="3">
    <source>
        <dbReference type="ARBA" id="ARBA00022676"/>
    </source>
</evidence>
<dbReference type="InterPro" id="IPR008166">
    <property type="entry name" value="Glyco_transf_92"/>
</dbReference>
<dbReference type="HOGENOM" id="CLU_022400_0_0_1"/>
<dbReference type="KEGG" id="smo:SELMODRAFT_77156"/>
<dbReference type="eggNOG" id="KOG4735">
    <property type="taxonomic scope" value="Eukaryota"/>
</dbReference>
<keyword evidence="5" id="KW-0812">Transmembrane</keyword>
<evidence type="ECO:0000256" key="8">
    <source>
        <dbReference type="RuleBase" id="RU366017"/>
    </source>
</evidence>
<comment type="subcellular location">
    <subcellularLocation>
        <location evidence="1">Membrane</location>
        <topology evidence="1">Single-pass membrane protein</topology>
    </subcellularLocation>
</comment>
<dbReference type="PANTHER" id="PTHR21461:SF12">
    <property type="entry name" value="GALACTAN BETA-1,4-GALACTOSYLTRANSFERASE GALS2"/>
    <property type="match status" value="1"/>
</dbReference>
<evidence type="ECO:0000313" key="9">
    <source>
        <dbReference type="EMBL" id="EFJ36984.1"/>
    </source>
</evidence>
<evidence type="ECO:0000256" key="7">
    <source>
        <dbReference type="ARBA" id="ARBA00023136"/>
    </source>
</evidence>
<dbReference type="GO" id="GO:0005737">
    <property type="term" value="C:cytoplasm"/>
    <property type="evidence" value="ECO:0000318"/>
    <property type="project" value="GO_Central"/>
</dbReference>
<organism evidence="10">
    <name type="scientific">Selaginella moellendorffii</name>
    <name type="common">Spikemoss</name>
    <dbReference type="NCBI Taxonomy" id="88036"/>
    <lineage>
        <taxon>Eukaryota</taxon>
        <taxon>Viridiplantae</taxon>
        <taxon>Streptophyta</taxon>
        <taxon>Embryophyta</taxon>
        <taxon>Tracheophyta</taxon>
        <taxon>Lycopodiopsida</taxon>
        <taxon>Selaginellales</taxon>
        <taxon>Selaginellaceae</taxon>
        <taxon>Selaginella</taxon>
    </lineage>
</organism>
<keyword evidence="7" id="KW-0472">Membrane</keyword>
<keyword evidence="4 8" id="KW-0808">Transferase</keyword>
<evidence type="ECO:0000256" key="2">
    <source>
        <dbReference type="ARBA" id="ARBA00007647"/>
    </source>
</evidence>
<evidence type="ECO:0000256" key="4">
    <source>
        <dbReference type="ARBA" id="ARBA00022679"/>
    </source>
</evidence>
<reference evidence="9 10" key="1">
    <citation type="journal article" date="2011" name="Science">
        <title>The Selaginella genome identifies genetic changes associated with the evolution of vascular plants.</title>
        <authorList>
            <person name="Banks J.A."/>
            <person name="Nishiyama T."/>
            <person name="Hasebe M."/>
            <person name="Bowman J.L."/>
            <person name="Gribskov M."/>
            <person name="dePamphilis C."/>
            <person name="Albert V.A."/>
            <person name="Aono N."/>
            <person name="Aoyama T."/>
            <person name="Ambrose B.A."/>
            <person name="Ashton N.W."/>
            <person name="Axtell M.J."/>
            <person name="Barker E."/>
            <person name="Barker M.S."/>
            <person name="Bennetzen J.L."/>
            <person name="Bonawitz N.D."/>
            <person name="Chapple C."/>
            <person name="Cheng C."/>
            <person name="Correa L.G."/>
            <person name="Dacre M."/>
            <person name="DeBarry J."/>
            <person name="Dreyer I."/>
            <person name="Elias M."/>
            <person name="Engstrom E.M."/>
            <person name="Estelle M."/>
            <person name="Feng L."/>
            <person name="Finet C."/>
            <person name="Floyd S.K."/>
            <person name="Frommer W.B."/>
            <person name="Fujita T."/>
            <person name="Gramzow L."/>
            <person name="Gutensohn M."/>
            <person name="Harholt J."/>
            <person name="Hattori M."/>
            <person name="Heyl A."/>
            <person name="Hirai T."/>
            <person name="Hiwatashi Y."/>
            <person name="Ishikawa M."/>
            <person name="Iwata M."/>
            <person name="Karol K.G."/>
            <person name="Koehler B."/>
            <person name="Kolukisaoglu U."/>
            <person name="Kubo M."/>
            <person name="Kurata T."/>
            <person name="Lalonde S."/>
            <person name="Li K."/>
            <person name="Li Y."/>
            <person name="Litt A."/>
            <person name="Lyons E."/>
            <person name="Manning G."/>
            <person name="Maruyama T."/>
            <person name="Michael T.P."/>
            <person name="Mikami K."/>
            <person name="Miyazaki S."/>
            <person name="Morinaga S."/>
            <person name="Murata T."/>
            <person name="Mueller-Roeber B."/>
            <person name="Nelson D.R."/>
            <person name="Obara M."/>
            <person name="Oguri Y."/>
            <person name="Olmstead R.G."/>
            <person name="Onodera N."/>
            <person name="Petersen B.L."/>
            <person name="Pils B."/>
            <person name="Prigge M."/>
            <person name="Rensing S.A."/>
            <person name="Riano-Pachon D.M."/>
            <person name="Roberts A.W."/>
            <person name="Sato Y."/>
            <person name="Scheller H.V."/>
            <person name="Schulz B."/>
            <person name="Schulz C."/>
            <person name="Shakirov E.V."/>
            <person name="Shibagaki N."/>
            <person name="Shinohara N."/>
            <person name="Shippen D.E."/>
            <person name="Soerensen I."/>
            <person name="Sotooka R."/>
            <person name="Sugimoto N."/>
            <person name="Sugita M."/>
            <person name="Sumikawa N."/>
            <person name="Tanurdzic M."/>
            <person name="Theissen G."/>
            <person name="Ulvskov P."/>
            <person name="Wakazuki S."/>
            <person name="Weng J.K."/>
            <person name="Willats W.W."/>
            <person name="Wipf D."/>
            <person name="Wolf P.G."/>
            <person name="Yang L."/>
            <person name="Zimmer A.D."/>
            <person name="Zhu Q."/>
            <person name="Mitros T."/>
            <person name="Hellsten U."/>
            <person name="Loque D."/>
            <person name="Otillar R."/>
            <person name="Salamov A."/>
            <person name="Schmutz J."/>
            <person name="Shapiro H."/>
            <person name="Lindquist E."/>
            <person name="Lucas S."/>
            <person name="Rokhsar D."/>
            <person name="Grigoriev I.V."/>
        </authorList>
    </citation>
    <scope>NUCLEOTIDE SEQUENCE [LARGE SCALE GENOMIC DNA]</scope>
</reference>
<keyword evidence="6" id="KW-1133">Transmembrane helix</keyword>
<accession>D8QSQ7</accession>
<dbReference type="Pfam" id="PF01697">
    <property type="entry name" value="Glyco_transf_92"/>
    <property type="match status" value="1"/>
</dbReference>
<keyword evidence="3 8" id="KW-0328">Glycosyltransferase</keyword>
<dbReference type="EMBL" id="GL377566">
    <property type="protein sequence ID" value="EFJ36984.1"/>
    <property type="molecule type" value="Genomic_DNA"/>
</dbReference>
<name>D8QSQ7_SELML</name>
<protein>
    <recommendedName>
        <fullName evidence="8">Glycosyltransferase family 92 protein</fullName>
        <ecNumber evidence="8">2.4.1.-</ecNumber>
    </recommendedName>
</protein>
<evidence type="ECO:0000313" key="10">
    <source>
        <dbReference type="Proteomes" id="UP000001514"/>
    </source>
</evidence>
<dbReference type="GO" id="GO:0016757">
    <property type="term" value="F:glycosyltransferase activity"/>
    <property type="evidence" value="ECO:0000318"/>
    <property type="project" value="GO_Central"/>
</dbReference>
<dbReference type="EC" id="2.4.1.-" evidence="8"/>
<keyword evidence="10" id="KW-1185">Reference proteome</keyword>
<sequence>MPITQSCENSSSNLSVSTNFGPAAAIDPIPAPEEQGTGIHSTVRHLHPFGIASYTFVLTGGYRTQRRSFAVVGLAAKSLHVFGKPNFACEWVPDSTTSDSPSIFGSARKILPDWGYGRVYTVVVVHCYFKSSVGEDGSGGRLILHAGEKGSPSPPSKITALVEAPGSYSPSQFLPKYDYLYCGSSLFGDVNPQRLREWIAYHAWLFGPRSHFVLHDAGGARSKGVRLVLEPWVRSGRVTVQDFREQARFDGYYHNQFLVVNDCLFRYKHAANWTFFFDVDEYVHVPGPSTLDSVLNELGQKYSQIIFKQTPMGHNVCIDSNRTNLSRQWGFEKLVFINVQKSVRLDRKYVLRAPLADSAGVHLSENVRGKSLYSRGQISYFHFHNTITEHQENCREFVKVPKNRTSKVWLNKVPYLYDDKLSTLADEVKQFELQTIGPVTL</sequence>
<evidence type="ECO:0000256" key="5">
    <source>
        <dbReference type="ARBA" id="ARBA00022692"/>
    </source>
</evidence>
<dbReference type="AlphaFoldDB" id="D8QSQ7"/>
<evidence type="ECO:0000256" key="6">
    <source>
        <dbReference type="ARBA" id="ARBA00022989"/>
    </source>
</evidence>